<proteinExistence type="predicted"/>
<dbReference type="AlphaFoldDB" id="A0A8K0JW41"/>
<dbReference type="EMBL" id="JABELV010000006">
    <property type="protein sequence ID" value="KAG7571503.1"/>
    <property type="molecule type" value="Genomic_DNA"/>
</dbReference>
<organism evidence="1 2">
    <name type="scientific">Filobasidium floriforme</name>
    <dbReference type="NCBI Taxonomy" id="5210"/>
    <lineage>
        <taxon>Eukaryota</taxon>
        <taxon>Fungi</taxon>
        <taxon>Dikarya</taxon>
        <taxon>Basidiomycota</taxon>
        <taxon>Agaricomycotina</taxon>
        <taxon>Tremellomycetes</taxon>
        <taxon>Filobasidiales</taxon>
        <taxon>Filobasidiaceae</taxon>
        <taxon>Filobasidium</taxon>
    </lineage>
</organism>
<protein>
    <submittedName>
        <fullName evidence="1">Uncharacterized protein</fullName>
    </submittedName>
</protein>
<reference evidence="1" key="1">
    <citation type="submission" date="2020-04" db="EMBL/GenBank/DDBJ databases">
        <title>Analysis of mating type loci in Filobasidium floriforme.</title>
        <authorList>
            <person name="Nowrousian M."/>
        </authorList>
    </citation>
    <scope>NUCLEOTIDE SEQUENCE</scope>
    <source>
        <strain evidence="1">CBS 6242</strain>
    </source>
</reference>
<evidence type="ECO:0000313" key="2">
    <source>
        <dbReference type="Proteomes" id="UP000812966"/>
    </source>
</evidence>
<keyword evidence="2" id="KW-1185">Reference proteome</keyword>
<comment type="caution">
    <text evidence="1">The sequence shown here is derived from an EMBL/GenBank/DDBJ whole genome shotgun (WGS) entry which is preliminary data.</text>
</comment>
<evidence type="ECO:0000313" key="1">
    <source>
        <dbReference type="EMBL" id="KAG7571503.1"/>
    </source>
</evidence>
<dbReference type="Proteomes" id="UP000812966">
    <property type="component" value="Unassembled WGS sequence"/>
</dbReference>
<name>A0A8K0JW41_9TREE</name>
<sequence>MAGKDIADTWGVPFAMAPVCGTYMSAVDNKDYPANNTVVFHQLFPNPGYRDDFYVRLKPVWPDLSNDRFSLTVGYKGEITELKKDEQFFPADYNGMAAIKEAFLFAVTKLSLRSLTW</sequence>
<gene>
    <name evidence="1" type="ORF">FFLO_00519</name>
</gene>
<accession>A0A8K0JW41</accession>